<sequence length="89" mass="10452">MFKCKVVNEFEHSDKLFTVGTIILVPEWLLKHLKRDVRVLGLVQVSQGFSCSMKTKKELIEERVKRVDALRYKADSMESMYNVVIKEFD</sequence>
<gene>
    <name evidence="1" type="ORF">LCGC14_3080930</name>
</gene>
<comment type="caution">
    <text evidence="1">The sequence shown here is derived from an EMBL/GenBank/DDBJ whole genome shotgun (WGS) entry which is preliminary data.</text>
</comment>
<organism evidence="1">
    <name type="scientific">marine sediment metagenome</name>
    <dbReference type="NCBI Taxonomy" id="412755"/>
    <lineage>
        <taxon>unclassified sequences</taxon>
        <taxon>metagenomes</taxon>
        <taxon>ecological metagenomes</taxon>
    </lineage>
</organism>
<name>A0A0F8X1U0_9ZZZZ</name>
<proteinExistence type="predicted"/>
<evidence type="ECO:0000313" key="1">
    <source>
        <dbReference type="EMBL" id="KKK54810.1"/>
    </source>
</evidence>
<dbReference type="AlphaFoldDB" id="A0A0F8X1U0"/>
<dbReference type="EMBL" id="LAZR01065808">
    <property type="protein sequence ID" value="KKK54810.1"/>
    <property type="molecule type" value="Genomic_DNA"/>
</dbReference>
<accession>A0A0F8X1U0</accession>
<protein>
    <submittedName>
        <fullName evidence="1">Uncharacterized protein</fullName>
    </submittedName>
</protein>
<reference evidence="1" key="1">
    <citation type="journal article" date="2015" name="Nature">
        <title>Complex archaea that bridge the gap between prokaryotes and eukaryotes.</title>
        <authorList>
            <person name="Spang A."/>
            <person name="Saw J.H."/>
            <person name="Jorgensen S.L."/>
            <person name="Zaremba-Niedzwiedzka K."/>
            <person name="Martijn J."/>
            <person name="Lind A.E."/>
            <person name="van Eijk R."/>
            <person name="Schleper C."/>
            <person name="Guy L."/>
            <person name="Ettema T.J."/>
        </authorList>
    </citation>
    <scope>NUCLEOTIDE SEQUENCE</scope>
</reference>